<dbReference type="Gene3D" id="1.20.1050.60">
    <property type="entry name" value="alpha-1,2-mannosidase"/>
    <property type="match status" value="1"/>
</dbReference>
<evidence type="ECO:0000259" key="2">
    <source>
        <dbReference type="Pfam" id="PF07971"/>
    </source>
</evidence>
<dbReference type="PANTHER" id="PTHR12143:SF27">
    <property type="entry name" value="ALPHA-1,2-MANNOSIDASE FAMILY PROTEIN (AFU_ORTHOLOGUE AFUA_5G10520)"/>
    <property type="match status" value="1"/>
</dbReference>
<dbReference type="InterPro" id="IPR012939">
    <property type="entry name" value="Glyco_hydro_92"/>
</dbReference>
<dbReference type="Gene3D" id="2.70.98.10">
    <property type="match status" value="1"/>
</dbReference>
<proteinExistence type="predicted"/>
<comment type="caution">
    <text evidence="4">The sequence shown here is derived from an EMBL/GenBank/DDBJ whole genome shotgun (WGS) entry which is preliminary data.</text>
</comment>
<organism evidence="4 5">
    <name type="scientific">Pseudopithomyces chartarum</name>
    <dbReference type="NCBI Taxonomy" id="1892770"/>
    <lineage>
        <taxon>Eukaryota</taxon>
        <taxon>Fungi</taxon>
        <taxon>Dikarya</taxon>
        <taxon>Ascomycota</taxon>
        <taxon>Pezizomycotina</taxon>
        <taxon>Dothideomycetes</taxon>
        <taxon>Pleosporomycetidae</taxon>
        <taxon>Pleosporales</taxon>
        <taxon>Massarineae</taxon>
        <taxon>Didymosphaeriaceae</taxon>
        <taxon>Pseudopithomyces</taxon>
    </lineage>
</organism>
<dbReference type="AlphaFoldDB" id="A0AAN6M2H5"/>
<dbReference type="EMBL" id="WVTA01000003">
    <property type="protein sequence ID" value="KAK3215155.1"/>
    <property type="molecule type" value="Genomic_DNA"/>
</dbReference>
<feature type="domain" description="Glycosyl hydrolase family 92 N-terminal" evidence="3">
    <location>
        <begin position="27"/>
        <end position="298"/>
    </location>
</feature>
<feature type="signal peptide" evidence="1">
    <location>
        <begin position="1"/>
        <end position="19"/>
    </location>
</feature>
<evidence type="ECO:0008006" key="6">
    <source>
        <dbReference type="Google" id="ProtNLM"/>
    </source>
</evidence>
<gene>
    <name evidence="4" type="ORF">GRF29_19g2388747</name>
</gene>
<dbReference type="InterPro" id="IPR005887">
    <property type="entry name" value="GH92_a_mannosidase_put"/>
</dbReference>
<dbReference type="InterPro" id="IPR008928">
    <property type="entry name" value="6-hairpin_glycosidase_sf"/>
</dbReference>
<reference evidence="4 5" key="1">
    <citation type="submission" date="2021-02" db="EMBL/GenBank/DDBJ databases">
        <title>Genome assembly of Pseudopithomyces chartarum.</title>
        <authorList>
            <person name="Jauregui R."/>
            <person name="Singh J."/>
            <person name="Voisey C."/>
        </authorList>
    </citation>
    <scope>NUCLEOTIDE SEQUENCE [LARGE SCALE GENOMIC DNA]</scope>
    <source>
        <strain evidence="4 5">AGR01</strain>
    </source>
</reference>
<evidence type="ECO:0000256" key="1">
    <source>
        <dbReference type="SAM" id="SignalP"/>
    </source>
</evidence>
<dbReference type="InterPro" id="IPR041371">
    <property type="entry name" value="GH92_N"/>
</dbReference>
<keyword evidence="1" id="KW-0732">Signal</keyword>
<dbReference type="PANTHER" id="PTHR12143">
    <property type="entry name" value="PEPTIDE N-GLYCANASE PNGASE -RELATED"/>
    <property type="match status" value="1"/>
</dbReference>
<dbReference type="GO" id="GO:0030246">
    <property type="term" value="F:carbohydrate binding"/>
    <property type="evidence" value="ECO:0007669"/>
    <property type="project" value="InterPro"/>
</dbReference>
<accession>A0AAN6M2H5</accession>
<evidence type="ECO:0000259" key="3">
    <source>
        <dbReference type="Pfam" id="PF17678"/>
    </source>
</evidence>
<dbReference type="Proteomes" id="UP001280581">
    <property type="component" value="Unassembled WGS sequence"/>
</dbReference>
<protein>
    <recommendedName>
        <fullName evidence="6">Glycoside hydrolase family 92 protein</fullName>
    </recommendedName>
</protein>
<feature type="domain" description="Glycosyl hydrolase family 92" evidence="2">
    <location>
        <begin position="304"/>
        <end position="784"/>
    </location>
</feature>
<keyword evidence="5" id="KW-1185">Reference proteome</keyword>
<dbReference type="SUPFAM" id="SSF48208">
    <property type="entry name" value="Six-hairpin glycosidases"/>
    <property type="match status" value="1"/>
</dbReference>
<dbReference type="GO" id="GO:0005829">
    <property type="term" value="C:cytosol"/>
    <property type="evidence" value="ECO:0007669"/>
    <property type="project" value="TreeGrafter"/>
</dbReference>
<dbReference type="FunFam" id="3.30.2080.10:FF:000001">
    <property type="entry name" value="Alpha-1,2-mannosidase subfamily"/>
    <property type="match status" value="1"/>
</dbReference>
<dbReference type="GO" id="GO:0005634">
    <property type="term" value="C:nucleus"/>
    <property type="evidence" value="ECO:0007669"/>
    <property type="project" value="TreeGrafter"/>
</dbReference>
<dbReference type="GO" id="GO:0000224">
    <property type="term" value="F:peptide-N4-(N-acetyl-beta-glucosaminyl)asparagine amidase activity"/>
    <property type="evidence" value="ECO:0007669"/>
    <property type="project" value="TreeGrafter"/>
</dbReference>
<dbReference type="GO" id="GO:0005975">
    <property type="term" value="P:carbohydrate metabolic process"/>
    <property type="evidence" value="ECO:0007669"/>
    <property type="project" value="InterPro"/>
</dbReference>
<evidence type="ECO:0000313" key="5">
    <source>
        <dbReference type="Proteomes" id="UP001280581"/>
    </source>
</evidence>
<dbReference type="InterPro" id="IPR050883">
    <property type="entry name" value="PNGase"/>
</dbReference>
<dbReference type="InterPro" id="IPR014718">
    <property type="entry name" value="GH-type_carb-bd"/>
</dbReference>
<dbReference type="Gene3D" id="1.20.1610.10">
    <property type="entry name" value="alpha-1,2-mannosidases domains"/>
    <property type="match status" value="1"/>
</dbReference>
<name>A0AAN6M2H5_9PLEO</name>
<dbReference type="FunFam" id="1.20.1050.60:FF:000002">
    <property type="entry name" value="Glycosyl hydrolase family 92"/>
    <property type="match status" value="1"/>
</dbReference>
<dbReference type="GO" id="GO:0006516">
    <property type="term" value="P:glycoprotein catabolic process"/>
    <property type="evidence" value="ECO:0007669"/>
    <property type="project" value="TreeGrafter"/>
</dbReference>
<evidence type="ECO:0000313" key="4">
    <source>
        <dbReference type="EMBL" id="KAK3215155.1"/>
    </source>
</evidence>
<feature type="chain" id="PRO_5042813997" description="Glycoside hydrolase family 92 protein" evidence="1">
    <location>
        <begin position="20"/>
        <end position="812"/>
    </location>
</feature>
<dbReference type="Pfam" id="PF17678">
    <property type="entry name" value="Glyco_hydro_92N"/>
    <property type="match status" value="1"/>
</dbReference>
<dbReference type="Pfam" id="PF07971">
    <property type="entry name" value="Glyco_hydro_92"/>
    <property type="match status" value="1"/>
</dbReference>
<dbReference type="NCBIfam" id="TIGR01180">
    <property type="entry name" value="aman2_put"/>
    <property type="match status" value="1"/>
</dbReference>
<sequence>MGWSKVAVLVTAMLQLAPAQQTNYSQYVNPFIGAEGPIPGYAYGGGDIFVGGAVPFGVVKLGIDTWEDRIDIATPNGGYTPKGVVTGISMMHESGTGGCPKYGVISQMPLTSVVSPVNILNETTYWQKRVGTDQATVGHFHADLENGIGISLAGARHAGILRYDFPAGAEKHVLVDVSHFLADPPGGFCTQYYLDGSISISDDGKKYTGYGTYAGGFNLGAPYTVHFCGEFENTPVEAKTFTGLNTTRVVSGLPPQPTFGGKSAEAGAEGYRVGALFSWNAPNVSAEASAVTSKLGISFISQEKACKFKDEEIVSWDEQDTVRAAQDEWNKDIFSTVQVSTGPEANQTLLTLLYSSLYFMHLMPSDRTGENPLWESDEPSWDDFYCLWDTFRNTFSLSHLIQPKAYESQIRGLIDIWRHEGYMPDARSGNDNGLTQGGSNADNVLADAYVKGLRGAINWVDGYAAMVKDAEVSTNGSNKEGRGALDDWLTYGYLTVNSERSISRTVEYSANDFALSQVARGEMPGDVEKYLKRSAGWQLLWDETVPSVNTTPVFTGFLTPKTANGTFESAGYNPATCGICSWPSITYEGTPFEYSFVVPHDVESVIQLMGGIDGFESRLDYIFLPNTSQTSLGANGVGITSIMNIGNEPDFATPYLYNYINKQWKSVNQSRALGHQYFKNAPFGVPGNSDSGALNSWLIWQMLGLYPVVTQPVYLLGSPWFSDINMTINVDKTLRITADGLDKDNFYVQSVKINGEEWDRNWIEHDAPEQRLMIDGGTIEFVLGSEPVVWEKGDVPPSPGHMVLNNTSKDKN</sequence>
<dbReference type="Gene3D" id="3.30.2080.10">
    <property type="entry name" value="GH92 mannosidase domain"/>
    <property type="match status" value="1"/>
</dbReference>